<evidence type="ECO:0000313" key="1">
    <source>
        <dbReference type="EnsemblPlants" id="Bo6g071160.1"/>
    </source>
</evidence>
<accession>A0A0D3CU46</accession>
<dbReference type="OMA" id="WLEIIGW"/>
<dbReference type="Proteomes" id="UP000032141">
    <property type="component" value="Chromosome C6"/>
</dbReference>
<dbReference type="Gramene" id="Bo6g071160.1">
    <property type="protein sequence ID" value="Bo6g071160.1"/>
    <property type="gene ID" value="Bo6g071160"/>
</dbReference>
<keyword evidence="2" id="KW-1185">Reference proteome</keyword>
<dbReference type="HOGENOM" id="CLU_2112285_0_0_1"/>
<sequence length="115" mass="13115">MTWLEIIGWNKKQNGGMKWLQRRGCYMNHRVALLSSHFSPFSVVMASEKEAALAAIPSDSPKTIFDKIISREIPHHVVLEFRDIRPQGPIHILVIPKVKDGLTGLSKAEESQWRI</sequence>
<reference evidence="1" key="2">
    <citation type="submission" date="2015-03" db="UniProtKB">
        <authorList>
            <consortium name="EnsemblPlants"/>
        </authorList>
    </citation>
    <scope>IDENTIFICATION</scope>
</reference>
<proteinExistence type="predicted"/>
<dbReference type="PANTHER" id="PTHR23089">
    <property type="entry name" value="HISTIDINE TRIAD HIT PROTEIN"/>
    <property type="match status" value="1"/>
</dbReference>
<dbReference type="STRING" id="109376.A0A0D3CU46"/>
<name>A0A0D3CU46_BRAOL</name>
<protein>
    <recommendedName>
        <fullName evidence="3">HIT domain-containing protein</fullName>
    </recommendedName>
</protein>
<dbReference type="eggNOG" id="KOG3275">
    <property type="taxonomic scope" value="Eukaryota"/>
</dbReference>
<organism evidence="1 2">
    <name type="scientific">Brassica oleracea var. oleracea</name>
    <dbReference type="NCBI Taxonomy" id="109376"/>
    <lineage>
        <taxon>Eukaryota</taxon>
        <taxon>Viridiplantae</taxon>
        <taxon>Streptophyta</taxon>
        <taxon>Embryophyta</taxon>
        <taxon>Tracheophyta</taxon>
        <taxon>Spermatophyta</taxon>
        <taxon>Magnoliopsida</taxon>
        <taxon>eudicotyledons</taxon>
        <taxon>Gunneridae</taxon>
        <taxon>Pentapetalae</taxon>
        <taxon>rosids</taxon>
        <taxon>malvids</taxon>
        <taxon>Brassicales</taxon>
        <taxon>Brassicaceae</taxon>
        <taxon>Brassiceae</taxon>
        <taxon>Brassica</taxon>
    </lineage>
</organism>
<evidence type="ECO:0000313" key="2">
    <source>
        <dbReference type="Proteomes" id="UP000032141"/>
    </source>
</evidence>
<dbReference type="InterPro" id="IPR036265">
    <property type="entry name" value="HIT-like_sf"/>
</dbReference>
<dbReference type="Gene3D" id="3.30.428.10">
    <property type="entry name" value="HIT-like"/>
    <property type="match status" value="1"/>
</dbReference>
<dbReference type="InterPro" id="IPR001310">
    <property type="entry name" value="Histidine_triad_HIT"/>
</dbReference>
<dbReference type="AlphaFoldDB" id="A0A0D3CU46"/>
<dbReference type="SUPFAM" id="SSF54197">
    <property type="entry name" value="HIT-like"/>
    <property type="match status" value="1"/>
</dbReference>
<reference evidence="1 2" key="1">
    <citation type="journal article" date="2014" name="Genome Biol.">
        <title>Transcriptome and methylome profiling reveals relics of genome dominance in the mesopolyploid Brassica oleracea.</title>
        <authorList>
            <person name="Parkin I.A."/>
            <person name="Koh C."/>
            <person name="Tang H."/>
            <person name="Robinson S.J."/>
            <person name="Kagale S."/>
            <person name="Clarke W.E."/>
            <person name="Town C.D."/>
            <person name="Nixon J."/>
            <person name="Krishnakumar V."/>
            <person name="Bidwell S.L."/>
            <person name="Denoeud F."/>
            <person name="Belcram H."/>
            <person name="Links M.G."/>
            <person name="Just J."/>
            <person name="Clarke C."/>
            <person name="Bender T."/>
            <person name="Huebert T."/>
            <person name="Mason A.S."/>
            <person name="Pires J.C."/>
            <person name="Barker G."/>
            <person name="Moore J."/>
            <person name="Walley P.G."/>
            <person name="Manoli S."/>
            <person name="Batley J."/>
            <person name="Edwards D."/>
            <person name="Nelson M.N."/>
            <person name="Wang X."/>
            <person name="Paterson A.H."/>
            <person name="King G."/>
            <person name="Bancroft I."/>
            <person name="Chalhoub B."/>
            <person name="Sharpe A.G."/>
        </authorList>
    </citation>
    <scope>NUCLEOTIDE SEQUENCE</scope>
    <source>
        <strain evidence="1 2">cv. TO1000</strain>
    </source>
</reference>
<evidence type="ECO:0008006" key="3">
    <source>
        <dbReference type="Google" id="ProtNLM"/>
    </source>
</evidence>
<dbReference type="EnsemblPlants" id="Bo6g071160.1">
    <property type="protein sequence ID" value="Bo6g071160.1"/>
    <property type="gene ID" value="Bo6g071160"/>
</dbReference>